<dbReference type="AlphaFoldDB" id="A0A1Y1QHV8"/>
<sequence length="136" mass="14546">MTTPDLSLEQAQQILQIIATSNPDFAAFRADFTDAASNATLPVDVLTDTLAVLGEDPQTAAAIEALCNNPNASKSFVTGGEVALYLAVAFVLRTHIKLERTAAGKWKFLIENKPGDSKLLTGLLKKLEEWMGGNSP</sequence>
<organism evidence="1 2">
    <name type="scientific">Thiothrix lacustris</name>
    <dbReference type="NCBI Taxonomy" id="525917"/>
    <lineage>
        <taxon>Bacteria</taxon>
        <taxon>Pseudomonadati</taxon>
        <taxon>Pseudomonadota</taxon>
        <taxon>Gammaproteobacteria</taxon>
        <taxon>Thiotrichales</taxon>
        <taxon>Thiotrichaceae</taxon>
        <taxon>Thiothrix</taxon>
    </lineage>
</organism>
<reference evidence="1 2" key="1">
    <citation type="submission" date="2017-01" db="EMBL/GenBank/DDBJ databases">
        <title>Novel large sulfur bacteria in the metagenomes of groundwater-fed chemosynthetic microbial mats in the Lake Huron basin.</title>
        <authorList>
            <person name="Sharrar A.M."/>
            <person name="Flood B.E."/>
            <person name="Bailey J.V."/>
            <person name="Jones D.S."/>
            <person name="Biddanda B."/>
            <person name="Ruberg S.A."/>
            <person name="Marcus D.N."/>
            <person name="Dick G.J."/>
        </authorList>
    </citation>
    <scope>NUCLEOTIDE SEQUENCE [LARGE SCALE GENOMIC DNA]</scope>
    <source>
        <strain evidence="1">A8</strain>
    </source>
</reference>
<dbReference type="EMBL" id="MTEJ01000273">
    <property type="protein sequence ID" value="OQX05794.1"/>
    <property type="molecule type" value="Genomic_DNA"/>
</dbReference>
<protein>
    <submittedName>
        <fullName evidence="1">Uncharacterized protein</fullName>
    </submittedName>
</protein>
<evidence type="ECO:0000313" key="2">
    <source>
        <dbReference type="Proteomes" id="UP000192491"/>
    </source>
</evidence>
<comment type="caution">
    <text evidence="1">The sequence shown here is derived from an EMBL/GenBank/DDBJ whole genome shotgun (WGS) entry which is preliminary data.</text>
</comment>
<proteinExistence type="predicted"/>
<accession>A0A1Y1QHV8</accession>
<evidence type="ECO:0000313" key="1">
    <source>
        <dbReference type="EMBL" id="OQX05794.1"/>
    </source>
</evidence>
<dbReference type="Proteomes" id="UP000192491">
    <property type="component" value="Unassembled WGS sequence"/>
</dbReference>
<gene>
    <name evidence="1" type="ORF">BWK73_32610</name>
</gene>
<name>A0A1Y1QHV8_9GAMM</name>